<evidence type="ECO:0000259" key="1">
    <source>
        <dbReference type="Pfam" id="PF05699"/>
    </source>
</evidence>
<dbReference type="Proteomes" id="UP001164746">
    <property type="component" value="Chromosome 16"/>
</dbReference>
<dbReference type="Pfam" id="PF05699">
    <property type="entry name" value="Dimer_Tnp_hAT"/>
    <property type="match status" value="1"/>
</dbReference>
<evidence type="ECO:0000313" key="2">
    <source>
        <dbReference type="EMBL" id="WAR29654.1"/>
    </source>
</evidence>
<accession>A0ABY7G7Y4</accession>
<proteinExistence type="predicted"/>
<evidence type="ECO:0000313" key="3">
    <source>
        <dbReference type="Proteomes" id="UP001164746"/>
    </source>
</evidence>
<protein>
    <recommendedName>
        <fullName evidence="1">HAT C-terminal dimerisation domain-containing protein</fullName>
    </recommendedName>
</protein>
<sequence>MISTSMKLLKPGSGIAPAIPDAIAILKALLDSTLSFSKMTFLVRDDSRGKSRVPTPGRSYKTKFSFLGCGYACTSIVVSVVPTAAAPGAFGSNPRKVLMKLDFPTPEFPVTAMRTATSIPSERVFSTAGDIVTAQRSCLASDLVDRLLFCKENCQKCDLVTKA</sequence>
<dbReference type="EMBL" id="CP111027">
    <property type="protein sequence ID" value="WAR29654.1"/>
    <property type="molecule type" value="Genomic_DNA"/>
</dbReference>
<organism evidence="2 3">
    <name type="scientific">Mya arenaria</name>
    <name type="common">Soft-shell clam</name>
    <dbReference type="NCBI Taxonomy" id="6604"/>
    <lineage>
        <taxon>Eukaryota</taxon>
        <taxon>Metazoa</taxon>
        <taxon>Spiralia</taxon>
        <taxon>Lophotrochozoa</taxon>
        <taxon>Mollusca</taxon>
        <taxon>Bivalvia</taxon>
        <taxon>Autobranchia</taxon>
        <taxon>Heteroconchia</taxon>
        <taxon>Euheterodonta</taxon>
        <taxon>Imparidentia</taxon>
        <taxon>Neoheterodontei</taxon>
        <taxon>Myida</taxon>
        <taxon>Myoidea</taxon>
        <taxon>Myidae</taxon>
        <taxon>Mya</taxon>
    </lineage>
</organism>
<gene>
    <name evidence="2" type="ORF">MAR_003222</name>
</gene>
<dbReference type="InterPro" id="IPR008906">
    <property type="entry name" value="HATC_C_dom"/>
</dbReference>
<feature type="domain" description="HAT C-terminal dimerisation" evidence="1">
    <location>
        <begin position="116"/>
        <end position="153"/>
    </location>
</feature>
<name>A0ABY7G7Y4_MYAAR</name>
<reference evidence="2" key="1">
    <citation type="submission" date="2022-11" db="EMBL/GenBank/DDBJ databases">
        <title>Centuries of genome instability and evolution in soft-shell clam transmissible cancer (bioRxiv).</title>
        <authorList>
            <person name="Hart S.F.M."/>
            <person name="Yonemitsu M.A."/>
            <person name="Giersch R.M."/>
            <person name="Beal B.F."/>
            <person name="Arriagada G."/>
            <person name="Davis B.W."/>
            <person name="Ostrander E.A."/>
            <person name="Goff S.P."/>
            <person name="Metzger M.J."/>
        </authorList>
    </citation>
    <scope>NUCLEOTIDE SEQUENCE</scope>
    <source>
        <strain evidence="2">MELC-2E11</strain>
        <tissue evidence="2">Siphon/mantle</tissue>
    </source>
</reference>
<keyword evidence="3" id="KW-1185">Reference proteome</keyword>
<dbReference type="SUPFAM" id="SSF53098">
    <property type="entry name" value="Ribonuclease H-like"/>
    <property type="match status" value="1"/>
</dbReference>
<dbReference type="InterPro" id="IPR012337">
    <property type="entry name" value="RNaseH-like_sf"/>
</dbReference>